<comment type="caution">
    <text evidence="1">The sequence shown here is derived from an EMBL/GenBank/DDBJ whole genome shotgun (WGS) entry which is preliminary data.</text>
</comment>
<dbReference type="EMBL" id="JRWR01000004">
    <property type="protein sequence ID" value="KHD25533.1"/>
    <property type="molecule type" value="Genomic_DNA"/>
</dbReference>
<dbReference type="Proteomes" id="UP000030421">
    <property type="component" value="Unassembled WGS sequence"/>
</dbReference>
<protein>
    <submittedName>
        <fullName evidence="1">Uncharacterized protein</fullName>
    </submittedName>
</protein>
<evidence type="ECO:0000313" key="2">
    <source>
        <dbReference type="Proteomes" id="UP000030421"/>
    </source>
</evidence>
<sequence>MAAIQVHTTMGATNIKKGGYLMSKIIVEVVENPNKEHGCWGIQVSHDGGDLFFDTGYIYEGKGAAHRAFCKLLDNLPQKES</sequence>
<proteinExistence type="predicted"/>
<gene>
    <name evidence="1" type="ORF">NM09_07415</name>
</gene>
<accession>A0ACC4NYD9</accession>
<organism evidence="1 2">
    <name type="scientific">Vibrio caribbeanicus</name>
    <dbReference type="NCBI Taxonomy" id="701175"/>
    <lineage>
        <taxon>Bacteria</taxon>
        <taxon>Pseudomonadati</taxon>
        <taxon>Pseudomonadota</taxon>
        <taxon>Gammaproteobacteria</taxon>
        <taxon>Vibrionales</taxon>
        <taxon>Vibrionaceae</taxon>
        <taxon>Vibrio</taxon>
    </lineage>
</organism>
<keyword evidence="2" id="KW-1185">Reference proteome</keyword>
<evidence type="ECO:0000313" key="1">
    <source>
        <dbReference type="EMBL" id="KHD25533.1"/>
    </source>
</evidence>
<reference evidence="1" key="1">
    <citation type="submission" date="2014-10" db="EMBL/GenBank/DDBJ databases">
        <title>Genome sequencing of Vibrio caribbeanicus T14.</title>
        <authorList>
            <person name="Chan K.-G."/>
            <person name="Mohamad N.I."/>
        </authorList>
    </citation>
    <scope>NUCLEOTIDE SEQUENCE</scope>
    <source>
        <strain evidence="1">T14</strain>
    </source>
</reference>
<name>A0ACC4NYD9_9VIBR</name>